<reference evidence="2" key="2">
    <citation type="submission" date="2020-11" db="EMBL/GenBank/DDBJ databases">
        <authorList>
            <person name="McCartney M.A."/>
            <person name="Auch B."/>
            <person name="Kono T."/>
            <person name="Mallez S."/>
            <person name="Becker A."/>
            <person name="Gohl D.M."/>
            <person name="Silverstein K.A.T."/>
            <person name="Koren S."/>
            <person name="Bechman K.B."/>
            <person name="Herman A."/>
            <person name="Abrahante J.E."/>
            <person name="Garbe J."/>
        </authorList>
    </citation>
    <scope>NUCLEOTIDE SEQUENCE</scope>
    <source>
        <strain evidence="2">Duluth1</strain>
        <tissue evidence="2">Whole animal</tissue>
    </source>
</reference>
<dbReference type="AlphaFoldDB" id="A0A9D4JJJ8"/>
<accession>A0A9D4JJJ8</accession>
<evidence type="ECO:0000313" key="3">
    <source>
        <dbReference type="Proteomes" id="UP000828390"/>
    </source>
</evidence>
<feature type="region of interest" description="Disordered" evidence="1">
    <location>
        <begin position="86"/>
        <end position="123"/>
    </location>
</feature>
<sequence length="123" mass="13821">MTLHPGDSCVNNWMLKAMAKDSGFLKHKRITNHSVRKFLAGLMYTSLDWWWWMNLADNSSFFKQFIQTTPAEPRCVIRHLPGLTGAPTGNLREGPETTGNDRRGTGNNRDGIVAPPKPMQIPA</sequence>
<evidence type="ECO:0000256" key="1">
    <source>
        <dbReference type="SAM" id="MobiDB-lite"/>
    </source>
</evidence>
<dbReference type="EMBL" id="JAIWYP010000006">
    <property type="protein sequence ID" value="KAH3812629.1"/>
    <property type="molecule type" value="Genomic_DNA"/>
</dbReference>
<reference evidence="2" key="1">
    <citation type="journal article" date="2019" name="bioRxiv">
        <title>The Genome of the Zebra Mussel, Dreissena polymorpha: A Resource for Invasive Species Research.</title>
        <authorList>
            <person name="McCartney M.A."/>
            <person name="Auch B."/>
            <person name="Kono T."/>
            <person name="Mallez S."/>
            <person name="Zhang Y."/>
            <person name="Obille A."/>
            <person name="Becker A."/>
            <person name="Abrahante J.E."/>
            <person name="Garbe J."/>
            <person name="Badalamenti J.P."/>
            <person name="Herman A."/>
            <person name="Mangelson H."/>
            <person name="Liachko I."/>
            <person name="Sullivan S."/>
            <person name="Sone E.D."/>
            <person name="Koren S."/>
            <person name="Silverstein K.A.T."/>
            <person name="Beckman K.B."/>
            <person name="Gohl D.M."/>
        </authorList>
    </citation>
    <scope>NUCLEOTIDE SEQUENCE</scope>
    <source>
        <strain evidence="2">Duluth1</strain>
        <tissue evidence="2">Whole animal</tissue>
    </source>
</reference>
<comment type="caution">
    <text evidence="2">The sequence shown here is derived from an EMBL/GenBank/DDBJ whole genome shotgun (WGS) entry which is preliminary data.</text>
</comment>
<organism evidence="2 3">
    <name type="scientific">Dreissena polymorpha</name>
    <name type="common">Zebra mussel</name>
    <name type="synonym">Mytilus polymorpha</name>
    <dbReference type="NCBI Taxonomy" id="45954"/>
    <lineage>
        <taxon>Eukaryota</taxon>
        <taxon>Metazoa</taxon>
        <taxon>Spiralia</taxon>
        <taxon>Lophotrochozoa</taxon>
        <taxon>Mollusca</taxon>
        <taxon>Bivalvia</taxon>
        <taxon>Autobranchia</taxon>
        <taxon>Heteroconchia</taxon>
        <taxon>Euheterodonta</taxon>
        <taxon>Imparidentia</taxon>
        <taxon>Neoheterodontei</taxon>
        <taxon>Myida</taxon>
        <taxon>Dreissenoidea</taxon>
        <taxon>Dreissenidae</taxon>
        <taxon>Dreissena</taxon>
    </lineage>
</organism>
<proteinExistence type="predicted"/>
<protein>
    <submittedName>
        <fullName evidence="2">Uncharacterized protein</fullName>
    </submittedName>
</protein>
<feature type="compositionally biased region" description="Basic and acidic residues" evidence="1">
    <location>
        <begin position="93"/>
        <end position="104"/>
    </location>
</feature>
<keyword evidence="3" id="KW-1185">Reference proteome</keyword>
<gene>
    <name evidence="2" type="ORF">DPMN_141065</name>
</gene>
<name>A0A9D4JJJ8_DREPO</name>
<evidence type="ECO:0000313" key="2">
    <source>
        <dbReference type="EMBL" id="KAH3812629.1"/>
    </source>
</evidence>
<dbReference type="Proteomes" id="UP000828390">
    <property type="component" value="Unassembled WGS sequence"/>
</dbReference>